<keyword evidence="2" id="KW-0805">Transcription regulation</keyword>
<evidence type="ECO:0000313" key="8">
    <source>
        <dbReference type="EMBL" id="KAK4385325.1"/>
    </source>
</evidence>
<protein>
    <submittedName>
        <fullName evidence="8">Transcription factor</fullName>
    </submittedName>
</protein>
<keyword evidence="4" id="KW-0804">Transcription</keyword>
<dbReference type="InterPro" id="IPR002912">
    <property type="entry name" value="ACT_dom"/>
</dbReference>
<dbReference type="GO" id="GO:0003700">
    <property type="term" value="F:DNA-binding transcription factor activity"/>
    <property type="evidence" value="ECO:0007669"/>
    <property type="project" value="InterPro"/>
</dbReference>
<proteinExistence type="predicted"/>
<feature type="domain" description="ACT" evidence="7">
    <location>
        <begin position="173"/>
        <end position="253"/>
    </location>
</feature>
<dbReference type="PANTHER" id="PTHR45844:SF18">
    <property type="entry name" value="TRANSCRIPTION FACTOR BHLH51"/>
    <property type="match status" value="1"/>
</dbReference>
<dbReference type="InterPro" id="IPR036638">
    <property type="entry name" value="HLH_DNA-bd_sf"/>
</dbReference>
<keyword evidence="5" id="KW-0539">Nucleus</keyword>
<name>A0AAE2BH87_9LAMI</name>
<accession>A0AAE2BH87</accession>
<dbReference type="CDD" id="cd04873">
    <property type="entry name" value="ACT_UUR-ACR-like"/>
    <property type="match status" value="1"/>
</dbReference>
<dbReference type="PROSITE" id="PS51671">
    <property type="entry name" value="ACT"/>
    <property type="match status" value="1"/>
</dbReference>
<dbReference type="EMBL" id="JACGWL010000016">
    <property type="protein sequence ID" value="KAK4385325.1"/>
    <property type="molecule type" value="Genomic_DNA"/>
</dbReference>
<comment type="caution">
    <text evidence="8">The sequence shown here is derived from an EMBL/GenBank/DDBJ whole genome shotgun (WGS) entry which is preliminary data.</text>
</comment>
<evidence type="ECO:0000256" key="4">
    <source>
        <dbReference type="ARBA" id="ARBA00023163"/>
    </source>
</evidence>
<feature type="domain" description="BHLH" evidence="6">
    <location>
        <begin position="72"/>
        <end position="135"/>
    </location>
</feature>
<organism evidence="8 9">
    <name type="scientific">Sesamum angolense</name>
    <dbReference type="NCBI Taxonomy" id="2727404"/>
    <lineage>
        <taxon>Eukaryota</taxon>
        <taxon>Viridiplantae</taxon>
        <taxon>Streptophyta</taxon>
        <taxon>Embryophyta</taxon>
        <taxon>Tracheophyta</taxon>
        <taxon>Spermatophyta</taxon>
        <taxon>Magnoliopsida</taxon>
        <taxon>eudicotyledons</taxon>
        <taxon>Gunneridae</taxon>
        <taxon>Pentapetalae</taxon>
        <taxon>asterids</taxon>
        <taxon>lamiids</taxon>
        <taxon>Lamiales</taxon>
        <taxon>Pedaliaceae</taxon>
        <taxon>Sesamum</taxon>
    </lineage>
</organism>
<keyword evidence="3" id="KW-0238">DNA-binding</keyword>
<dbReference type="GO" id="GO:0046983">
    <property type="term" value="F:protein dimerization activity"/>
    <property type="evidence" value="ECO:0007669"/>
    <property type="project" value="InterPro"/>
</dbReference>
<evidence type="ECO:0000259" key="7">
    <source>
        <dbReference type="PROSITE" id="PS51671"/>
    </source>
</evidence>
<evidence type="ECO:0000256" key="2">
    <source>
        <dbReference type="ARBA" id="ARBA00023015"/>
    </source>
</evidence>
<dbReference type="Proteomes" id="UP001289374">
    <property type="component" value="Unassembled WGS sequence"/>
</dbReference>
<evidence type="ECO:0000256" key="3">
    <source>
        <dbReference type="ARBA" id="ARBA00023125"/>
    </source>
</evidence>
<gene>
    <name evidence="8" type="ORF">Sango_2656500</name>
</gene>
<reference evidence="8" key="1">
    <citation type="submission" date="2020-06" db="EMBL/GenBank/DDBJ databases">
        <authorList>
            <person name="Li T."/>
            <person name="Hu X."/>
            <person name="Zhang T."/>
            <person name="Song X."/>
            <person name="Zhang H."/>
            <person name="Dai N."/>
            <person name="Sheng W."/>
            <person name="Hou X."/>
            <person name="Wei L."/>
        </authorList>
    </citation>
    <scope>NUCLEOTIDE SEQUENCE</scope>
    <source>
        <strain evidence="8">K16</strain>
        <tissue evidence="8">Leaf</tissue>
    </source>
</reference>
<comment type="subcellular location">
    <subcellularLocation>
        <location evidence="1">Nucleus</location>
    </subcellularLocation>
</comment>
<dbReference type="PANTHER" id="PTHR45844">
    <property type="entry name" value="TRANSCRIPTION FACTOR BHLH30"/>
    <property type="match status" value="1"/>
</dbReference>
<dbReference type="SMART" id="SM00353">
    <property type="entry name" value="HLH"/>
    <property type="match status" value="1"/>
</dbReference>
<dbReference type="GO" id="GO:0005634">
    <property type="term" value="C:nucleus"/>
    <property type="evidence" value="ECO:0007669"/>
    <property type="project" value="UniProtKB-SubCell"/>
</dbReference>
<dbReference type="InterPro" id="IPR011598">
    <property type="entry name" value="bHLH_dom"/>
</dbReference>
<dbReference type="Pfam" id="PF00010">
    <property type="entry name" value="HLH"/>
    <property type="match status" value="1"/>
</dbReference>
<dbReference type="SUPFAM" id="SSF47459">
    <property type="entry name" value="HLH, helix-loop-helix DNA-binding domain"/>
    <property type="match status" value="1"/>
</dbReference>
<keyword evidence="9" id="KW-1185">Reference proteome</keyword>
<evidence type="ECO:0000313" key="9">
    <source>
        <dbReference type="Proteomes" id="UP001289374"/>
    </source>
</evidence>
<evidence type="ECO:0000259" key="6">
    <source>
        <dbReference type="PROSITE" id="PS50888"/>
    </source>
</evidence>
<dbReference type="GO" id="GO:0003677">
    <property type="term" value="F:DNA binding"/>
    <property type="evidence" value="ECO:0007669"/>
    <property type="project" value="UniProtKB-KW"/>
</dbReference>
<dbReference type="Gene3D" id="4.10.280.10">
    <property type="entry name" value="Helix-loop-helix DNA-binding domain"/>
    <property type="match status" value="1"/>
</dbReference>
<evidence type="ECO:0000256" key="1">
    <source>
        <dbReference type="ARBA" id="ARBA00004123"/>
    </source>
</evidence>
<evidence type="ECO:0000256" key="5">
    <source>
        <dbReference type="ARBA" id="ARBA00023242"/>
    </source>
</evidence>
<dbReference type="AlphaFoldDB" id="A0AAE2BH87"/>
<dbReference type="InterPro" id="IPR045847">
    <property type="entry name" value="AIG1-like"/>
</dbReference>
<reference evidence="8" key="2">
    <citation type="journal article" date="2024" name="Plant">
        <title>Genomic evolution and insights into agronomic trait innovations of Sesamum species.</title>
        <authorList>
            <person name="Miao H."/>
            <person name="Wang L."/>
            <person name="Qu L."/>
            <person name="Liu H."/>
            <person name="Sun Y."/>
            <person name="Le M."/>
            <person name="Wang Q."/>
            <person name="Wei S."/>
            <person name="Zheng Y."/>
            <person name="Lin W."/>
            <person name="Duan Y."/>
            <person name="Cao H."/>
            <person name="Xiong S."/>
            <person name="Wang X."/>
            <person name="Wei L."/>
            <person name="Li C."/>
            <person name="Ma Q."/>
            <person name="Ju M."/>
            <person name="Zhao R."/>
            <person name="Li G."/>
            <person name="Mu C."/>
            <person name="Tian Q."/>
            <person name="Mei H."/>
            <person name="Zhang T."/>
            <person name="Gao T."/>
            <person name="Zhang H."/>
        </authorList>
    </citation>
    <scope>NUCLEOTIDE SEQUENCE</scope>
    <source>
        <strain evidence="8">K16</strain>
    </source>
</reference>
<dbReference type="PROSITE" id="PS50888">
    <property type="entry name" value="BHLH"/>
    <property type="match status" value="1"/>
</dbReference>
<sequence length="269" mass="29661">MENCFWSEEYCASWNYGQAEVHKDGTLMVPWLPPAAADAAAAALQYHCYHPSADVAPWAAPFDGAAEDRTASASRSHSEAEKRRRDRINAQLATLRKLIPKSEKARTVINPVDIMYTQMDKAALLGQVVDHVKEQSERAKEVSKFSTIPTETDEVIIEHMNAQESAPQNIYMSATVCCDDRPELFAELNSALKGLAVTIVEAEITSLGGRTKSNFVLCAKDTGGAERNSCTSLLKQSLKLALNRVVISSGVSSYSARSKRQRFFHPNPR</sequence>